<dbReference type="InterPro" id="IPR011659">
    <property type="entry name" value="WD40"/>
</dbReference>
<dbReference type="EMBL" id="REFC01000013">
    <property type="protein sequence ID" value="RMA58456.1"/>
    <property type="molecule type" value="Genomic_DNA"/>
</dbReference>
<keyword evidence="2 5" id="KW-0472">Membrane</keyword>
<dbReference type="GO" id="GO:0009279">
    <property type="term" value="C:cell outer membrane"/>
    <property type="evidence" value="ECO:0007669"/>
    <property type="project" value="UniProtKB-SubCell"/>
</dbReference>
<sequence length="668" mass="75235">MNTLLRKILLVTLVCFITGVSFSQKNQIAKANKEFDRFSYIDAREIYLKVVEDGYKSAEIYQKLGDTYYWNSDYDNAAKWYSKLITEFPNEAEAEYYYRASQSLKSLKKYDEADKMMLGFAAKGGNGLLLKNFEKDPNYLKSIGLVSKAYILEKVSVNTDYSDFGPSFYGDNKLVYATSSNKSEGFRIYEWNQQPFLDLFMADIDEEGKLSNPRSLSKEINTTYHESSTSFSKDGKTVYFTRNNFINGKSGKDKDKTIRLKLYKATNNGDGKWGDIVELPFNSKEYSVAHPALSPDEKRLYFSSDMPGTIGMSDLWFVDIIGDNTYGVPVNLGDQINTEARESFPYISKEGNLYYATDGLAGLGGYDIYVTKLNEDGTTGDITNLGEPINSNQDDFGFVLNESKGLGYLSSNRDGEKGSIDDDIYRIQEKCVIELIGTVFDENSKELIPGAEVTLLDENNKVINTIIVGEDAAYNFTVECSTTYSVRGTHEDYKPNEKIVTTPDKTGQIVVPIPLQRKGCPPNDLGCILCLQPIFFDFDRYNIRPDAEIELAKILAAMVKYPQLIIDIESHTDSRGSFSYNDGLSEKRAQASRSWLISKGIASSRLTAKGYGERQLLNRCVMFGECGNEIGTYDCTQEQLNNIKCSDGIKCSEAEHQLNRRSMFLIQN</sequence>
<feature type="chain" id="PRO_5018257324" evidence="6">
    <location>
        <begin position="24"/>
        <end position="668"/>
    </location>
</feature>
<feature type="repeat" description="TPR" evidence="4">
    <location>
        <begin position="58"/>
        <end position="91"/>
    </location>
</feature>
<dbReference type="PANTHER" id="PTHR30329:SF21">
    <property type="entry name" value="LIPOPROTEIN YIAD-RELATED"/>
    <property type="match status" value="1"/>
</dbReference>
<evidence type="ECO:0000256" key="4">
    <source>
        <dbReference type="PROSITE-ProRule" id="PRU00339"/>
    </source>
</evidence>
<dbReference type="SUPFAM" id="SSF49478">
    <property type="entry name" value="Cna protein B-type domain"/>
    <property type="match status" value="1"/>
</dbReference>
<reference evidence="8 9" key="1">
    <citation type="submission" date="2018-10" db="EMBL/GenBank/DDBJ databases">
        <title>Genomic Encyclopedia of Archaeal and Bacterial Type Strains, Phase II (KMG-II): from individual species to whole genera.</title>
        <authorList>
            <person name="Goeker M."/>
        </authorList>
    </citation>
    <scope>NUCLEOTIDE SEQUENCE [LARGE SCALE GENOMIC DNA]</scope>
    <source>
        <strain evidence="8 9">DSM 23424</strain>
    </source>
</reference>
<dbReference type="Gene3D" id="2.60.40.1120">
    <property type="entry name" value="Carboxypeptidase-like, regulatory domain"/>
    <property type="match status" value="1"/>
</dbReference>
<dbReference type="PANTHER" id="PTHR30329">
    <property type="entry name" value="STATOR ELEMENT OF FLAGELLAR MOTOR COMPLEX"/>
    <property type="match status" value="1"/>
</dbReference>
<evidence type="ECO:0000313" key="8">
    <source>
        <dbReference type="EMBL" id="RMA58456.1"/>
    </source>
</evidence>
<protein>
    <submittedName>
        <fullName evidence="8">WD40 repeat protein</fullName>
    </submittedName>
</protein>
<dbReference type="OrthoDB" id="9809364at2"/>
<evidence type="ECO:0000259" key="7">
    <source>
        <dbReference type="PROSITE" id="PS51123"/>
    </source>
</evidence>
<comment type="caution">
    <text evidence="8">The sequence shown here is derived from an EMBL/GenBank/DDBJ whole genome shotgun (WGS) entry which is preliminary data.</text>
</comment>
<feature type="domain" description="OmpA-like" evidence="7">
    <location>
        <begin position="523"/>
        <end position="668"/>
    </location>
</feature>
<keyword evidence="6" id="KW-0732">Signal</keyword>
<dbReference type="SUPFAM" id="SSF82171">
    <property type="entry name" value="DPP6 N-terminal domain-like"/>
    <property type="match status" value="1"/>
</dbReference>
<dbReference type="Proteomes" id="UP000271339">
    <property type="component" value="Unassembled WGS sequence"/>
</dbReference>
<dbReference type="PRINTS" id="PR01021">
    <property type="entry name" value="OMPADOMAIN"/>
</dbReference>
<dbReference type="InterPro" id="IPR006665">
    <property type="entry name" value="OmpA-like"/>
</dbReference>
<dbReference type="SUPFAM" id="SSF103088">
    <property type="entry name" value="OmpA-like"/>
    <property type="match status" value="1"/>
</dbReference>
<dbReference type="Gene3D" id="1.25.40.10">
    <property type="entry name" value="Tetratricopeptide repeat domain"/>
    <property type="match status" value="1"/>
</dbReference>
<evidence type="ECO:0000256" key="6">
    <source>
        <dbReference type="SAM" id="SignalP"/>
    </source>
</evidence>
<dbReference type="Pfam" id="PF00691">
    <property type="entry name" value="OmpA"/>
    <property type="match status" value="1"/>
</dbReference>
<dbReference type="Gene3D" id="2.120.10.30">
    <property type="entry name" value="TolB, C-terminal domain"/>
    <property type="match status" value="1"/>
</dbReference>
<evidence type="ECO:0000256" key="3">
    <source>
        <dbReference type="ARBA" id="ARBA00023237"/>
    </source>
</evidence>
<organism evidence="8 9">
    <name type="scientific">Ulvibacter antarcticus</name>
    <dbReference type="NCBI Taxonomy" id="442714"/>
    <lineage>
        <taxon>Bacteria</taxon>
        <taxon>Pseudomonadati</taxon>
        <taxon>Bacteroidota</taxon>
        <taxon>Flavobacteriia</taxon>
        <taxon>Flavobacteriales</taxon>
        <taxon>Flavobacteriaceae</taxon>
        <taxon>Ulvibacter</taxon>
    </lineage>
</organism>
<dbReference type="RefSeq" id="WP_121907410.1">
    <property type="nucleotide sequence ID" value="NZ_REFC01000013.1"/>
</dbReference>
<keyword evidence="4" id="KW-0802">TPR repeat</keyword>
<evidence type="ECO:0000256" key="5">
    <source>
        <dbReference type="PROSITE-ProRule" id="PRU00473"/>
    </source>
</evidence>
<dbReference type="InterPro" id="IPR011042">
    <property type="entry name" value="6-blade_b-propeller_TolB-like"/>
</dbReference>
<keyword evidence="3" id="KW-0998">Cell outer membrane</keyword>
<dbReference type="PROSITE" id="PS51123">
    <property type="entry name" value="OMPA_2"/>
    <property type="match status" value="1"/>
</dbReference>
<dbReference type="AlphaFoldDB" id="A0A3L9YCP9"/>
<gene>
    <name evidence="8" type="ORF">BXY75_1829</name>
</gene>
<dbReference type="PROSITE" id="PS50005">
    <property type="entry name" value="TPR"/>
    <property type="match status" value="1"/>
</dbReference>
<dbReference type="InterPro" id="IPR036737">
    <property type="entry name" value="OmpA-like_sf"/>
</dbReference>
<evidence type="ECO:0000256" key="2">
    <source>
        <dbReference type="ARBA" id="ARBA00023136"/>
    </source>
</evidence>
<dbReference type="InterPro" id="IPR006664">
    <property type="entry name" value="OMP_bac"/>
</dbReference>
<dbReference type="SUPFAM" id="SSF48452">
    <property type="entry name" value="TPR-like"/>
    <property type="match status" value="1"/>
</dbReference>
<comment type="subcellular location">
    <subcellularLocation>
        <location evidence="1">Cell outer membrane</location>
    </subcellularLocation>
</comment>
<keyword evidence="9" id="KW-1185">Reference proteome</keyword>
<feature type="signal peptide" evidence="6">
    <location>
        <begin position="1"/>
        <end position="23"/>
    </location>
</feature>
<evidence type="ECO:0000313" key="9">
    <source>
        <dbReference type="Proteomes" id="UP000271339"/>
    </source>
</evidence>
<dbReference type="Gene3D" id="3.30.1330.60">
    <property type="entry name" value="OmpA-like domain"/>
    <property type="match status" value="1"/>
</dbReference>
<proteinExistence type="predicted"/>
<dbReference type="InterPro" id="IPR019734">
    <property type="entry name" value="TPR_rpt"/>
</dbReference>
<dbReference type="Pfam" id="PF07676">
    <property type="entry name" value="PD40"/>
    <property type="match status" value="2"/>
</dbReference>
<dbReference type="InterPro" id="IPR011990">
    <property type="entry name" value="TPR-like_helical_dom_sf"/>
</dbReference>
<dbReference type="CDD" id="cd07185">
    <property type="entry name" value="OmpA_C-like"/>
    <property type="match status" value="1"/>
</dbReference>
<evidence type="ECO:0000256" key="1">
    <source>
        <dbReference type="ARBA" id="ARBA00004442"/>
    </source>
</evidence>
<dbReference type="InterPro" id="IPR050330">
    <property type="entry name" value="Bact_OuterMem_StrucFunc"/>
</dbReference>
<name>A0A3L9YCP9_9FLAO</name>
<accession>A0A3L9YCP9</accession>